<feature type="domain" description="D-isomer specific 2-hydroxyacid dehydrogenase NAD-binding" evidence="7">
    <location>
        <begin position="120"/>
        <end position="299"/>
    </location>
</feature>
<dbReference type="InterPro" id="IPR050857">
    <property type="entry name" value="D-2-hydroxyacid_DH"/>
</dbReference>
<dbReference type="Pfam" id="PF02826">
    <property type="entry name" value="2-Hacid_dh_C"/>
    <property type="match status" value="1"/>
</dbReference>
<evidence type="ECO:0000256" key="4">
    <source>
        <dbReference type="ARBA" id="ARBA00023027"/>
    </source>
</evidence>
<dbReference type="SUPFAM" id="SSF52283">
    <property type="entry name" value="Formate/glycerate dehydrogenase catalytic domain-like"/>
    <property type="match status" value="1"/>
</dbReference>
<evidence type="ECO:0000313" key="8">
    <source>
        <dbReference type="EMBL" id="MDT7041573.1"/>
    </source>
</evidence>
<dbReference type="PANTHER" id="PTHR42789">
    <property type="entry name" value="D-ISOMER SPECIFIC 2-HYDROXYACID DEHYDROGENASE FAMILY PROTEIN (AFU_ORTHOLOGUE AFUA_6G10090)"/>
    <property type="match status" value="1"/>
</dbReference>
<evidence type="ECO:0000313" key="9">
    <source>
        <dbReference type="Proteomes" id="UP001250932"/>
    </source>
</evidence>
<dbReference type="PANTHER" id="PTHR42789:SF1">
    <property type="entry name" value="D-ISOMER SPECIFIC 2-HYDROXYACID DEHYDROGENASE FAMILY PROTEIN (AFU_ORTHOLOGUE AFUA_6G10090)"/>
    <property type="match status" value="1"/>
</dbReference>
<evidence type="ECO:0000256" key="3">
    <source>
        <dbReference type="ARBA" id="ARBA00023002"/>
    </source>
</evidence>
<keyword evidence="2" id="KW-0028">Amino-acid biosynthesis</keyword>
<evidence type="ECO:0000259" key="7">
    <source>
        <dbReference type="Pfam" id="PF02826"/>
    </source>
</evidence>
<evidence type="ECO:0000256" key="5">
    <source>
        <dbReference type="RuleBase" id="RU003719"/>
    </source>
</evidence>
<dbReference type="InterPro" id="IPR006139">
    <property type="entry name" value="D-isomer_2_OHA_DH_cat_dom"/>
</dbReference>
<keyword evidence="4" id="KW-0520">NAD</keyword>
<accession>A0ABU3K5F3</accession>
<dbReference type="PROSITE" id="PS00065">
    <property type="entry name" value="D_2_HYDROXYACID_DH_1"/>
    <property type="match status" value="1"/>
</dbReference>
<evidence type="ECO:0000259" key="6">
    <source>
        <dbReference type="Pfam" id="PF00389"/>
    </source>
</evidence>
<protein>
    <submittedName>
        <fullName evidence="8">NAD(P)-dependent oxidoreductase</fullName>
    </submittedName>
</protein>
<keyword evidence="3 5" id="KW-0560">Oxidoreductase</keyword>
<organism evidence="8 9">
    <name type="scientific">Candidatus Nitronereus thalassa</name>
    <dbReference type="NCBI Taxonomy" id="3020898"/>
    <lineage>
        <taxon>Bacteria</taxon>
        <taxon>Pseudomonadati</taxon>
        <taxon>Nitrospirota</taxon>
        <taxon>Nitrospiria</taxon>
        <taxon>Nitrospirales</taxon>
        <taxon>Nitrospiraceae</taxon>
        <taxon>Candidatus Nitronereus</taxon>
    </lineage>
</organism>
<dbReference type="RefSeq" id="WP_313831922.1">
    <property type="nucleotide sequence ID" value="NZ_JAQOUE010000001.1"/>
</dbReference>
<proteinExistence type="inferred from homology"/>
<dbReference type="InterPro" id="IPR006140">
    <property type="entry name" value="D-isomer_DH_NAD-bd"/>
</dbReference>
<feature type="domain" description="D-isomer specific 2-hydroxyacid dehydrogenase catalytic" evidence="6">
    <location>
        <begin position="23"/>
        <end position="325"/>
    </location>
</feature>
<comment type="similarity">
    <text evidence="1 5">Belongs to the D-isomer specific 2-hydroxyacid dehydrogenase family.</text>
</comment>
<comment type="caution">
    <text evidence="8">The sequence shown here is derived from an EMBL/GenBank/DDBJ whole genome shotgun (WGS) entry which is preliminary data.</text>
</comment>
<dbReference type="Pfam" id="PF00389">
    <property type="entry name" value="2-Hacid_dh"/>
    <property type="match status" value="1"/>
</dbReference>
<dbReference type="InterPro" id="IPR036291">
    <property type="entry name" value="NAD(P)-bd_dom_sf"/>
</dbReference>
<dbReference type="SUPFAM" id="SSF51735">
    <property type="entry name" value="NAD(P)-binding Rossmann-fold domains"/>
    <property type="match status" value="1"/>
</dbReference>
<dbReference type="InterPro" id="IPR029753">
    <property type="entry name" value="D-isomer_DH_CS"/>
</dbReference>
<evidence type="ECO:0000256" key="2">
    <source>
        <dbReference type="ARBA" id="ARBA00022605"/>
    </source>
</evidence>
<dbReference type="EMBL" id="JAQOUE010000001">
    <property type="protein sequence ID" value="MDT7041573.1"/>
    <property type="molecule type" value="Genomic_DNA"/>
</dbReference>
<dbReference type="Proteomes" id="UP001250932">
    <property type="component" value="Unassembled WGS sequence"/>
</dbReference>
<sequence length="340" mass="37851">MTNVGTHQSFRILNIEPEGYAARAQKIIQSEAELELIQLNRSDLLRVLPNFHGLIIRLKHQIDREVINAGKQLQVIVSATTGLDHIDVKYAEEKGITILSLQGEREFLRSVTATAELSWGLLIGLLRNMVPATNSVKSGVWNRDVFKGHDLRDRRIGILGLGRIGSMVASYAQVFGMNVVAYDPHPAEWVEGVRRVHDLNSFLQESDVLMVHVPLNQETCGMIGSQELACMPAGSFIVNTSRGEIIQEDALIEALKSRHLAGAALDVIAEERREQVGRGRPLMAYARNNNNLLITPHIGGATFESMAKTEIFMAKKLTHFIHTQRQSSKGFSFVLERKVS</sequence>
<evidence type="ECO:0000256" key="1">
    <source>
        <dbReference type="ARBA" id="ARBA00005854"/>
    </source>
</evidence>
<name>A0ABU3K5F3_9BACT</name>
<reference evidence="8 9" key="1">
    <citation type="journal article" date="2023" name="ISME J.">
        <title>Cultivation and genomic characterization of novel and ubiquitous marine nitrite-oxidizing bacteria from the Nitrospirales.</title>
        <authorList>
            <person name="Mueller A.J."/>
            <person name="Daebeler A."/>
            <person name="Herbold C.W."/>
            <person name="Kirkegaard R.H."/>
            <person name="Daims H."/>
        </authorList>
    </citation>
    <scope>NUCLEOTIDE SEQUENCE [LARGE SCALE GENOMIC DNA]</scope>
    <source>
        <strain evidence="8 9">EB</strain>
    </source>
</reference>
<dbReference type="Gene3D" id="3.40.50.720">
    <property type="entry name" value="NAD(P)-binding Rossmann-like Domain"/>
    <property type="match status" value="2"/>
</dbReference>
<dbReference type="PROSITE" id="PS00670">
    <property type="entry name" value="D_2_HYDROXYACID_DH_2"/>
    <property type="match status" value="1"/>
</dbReference>
<dbReference type="InterPro" id="IPR029752">
    <property type="entry name" value="D-isomer_DH_CS1"/>
</dbReference>
<keyword evidence="9" id="KW-1185">Reference proteome</keyword>
<gene>
    <name evidence="8" type="ORF">PPG34_04375</name>
</gene>